<feature type="domain" description="Terminase large subunit GpA endonuclease" evidence="2">
    <location>
        <begin position="1"/>
        <end position="47"/>
    </location>
</feature>
<proteinExistence type="predicted"/>
<evidence type="ECO:0000256" key="1">
    <source>
        <dbReference type="SAM" id="MobiDB-lite"/>
    </source>
</evidence>
<evidence type="ECO:0000313" key="3">
    <source>
        <dbReference type="EMBL" id="KKL70801.1"/>
    </source>
</evidence>
<dbReference type="GO" id="GO:0004519">
    <property type="term" value="F:endonuclease activity"/>
    <property type="evidence" value="ECO:0007669"/>
    <property type="project" value="InterPro"/>
</dbReference>
<dbReference type="InterPro" id="IPR046454">
    <property type="entry name" value="GpA_endonuclease"/>
</dbReference>
<evidence type="ECO:0000259" key="2">
    <source>
        <dbReference type="Pfam" id="PF20454"/>
    </source>
</evidence>
<name>A0A0F9EX36_9ZZZZ</name>
<gene>
    <name evidence="3" type="ORF">LCGC14_2101260</name>
</gene>
<dbReference type="Pfam" id="PF20454">
    <property type="entry name" value="GpA_nuclease"/>
    <property type="match status" value="1"/>
</dbReference>
<feature type="region of interest" description="Disordered" evidence="1">
    <location>
        <begin position="67"/>
        <end position="99"/>
    </location>
</feature>
<comment type="caution">
    <text evidence="3">The sequence shown here is derived from an EMBL/GenBank/DDBJ whole genome shotgun (WGS) entry which is preliminary data.</text>
</comment>
<sequence>EQLTAEKIVTKYKKGFPIRSYMKKRDRNEALDMFVYAIAALHILAIRIYPTCTVSQMLELLAERMAPAGTGSHSPPIPSESKTRGQGESRIKRHSAVEV</sequence>
<organism evidence="3">
    <name type="scientific">marine sediment metagenome</name>
    <dbReference type="NCBI Taxonomy" id="412755"/>
    <lineage>
        <taxon>unclassified sequences</taxon>
        <taxon>metagenomes</taxon>
        <taxon>ecological metagenomes</taxon>
    </lineage>
</organism>
<reference evidence="3" key="1">
    <citation type="journal article" date="2015" name="Nature">
        <title>Complex archaea that bridge the gap between prokaryotes and eukaryotes.</title>
        <authorList>
            <person name="Spang A."/>
            <person name="Saw J.H."/>
            <person name="Jorgensen S.L."/>
            <person name="Zaremba-Niedzwiedzka K."/>
            <person name="Martijn J."/>
            <person name="Lind A.E."/>
            <person name="van Eijk R."/>
            <person name="Schleper C."/>
            <person name="Guy L."/>
            <person name="Ettema T.J."/>
        </authorList>
    </citation>
    <scope>NUCLEOTIDE SEQUENCE</scope>
</reference>
<feature type="compositionally biased region" description="Basic and acidic residues" evidence="1">
    <location>
        <begin position="81"/>
        <end position="99"/>
    </location>
</feature>
<accession>A0A0F9EX36</accession>
<dbReference type="AlphaFoldDB" id="A0A0F9EX36"/>
<feature type="non-terminal residue" evidence="3">
    <location>
        <position position="1"/>
    </location>
</feature>
<dbReference type="EMBL" id="LAZR01025788">
    <property type="protein sequence ID" value="KKL70801.1"/>
    <property type="molecule type" value="Genomic_DNA"/>
</dbReference>
<protein>
    <recommendedName>
        <fullName evidence="2">Terminase large subunit GpA endonuclease domain-containing protein</fullName>
    </recommendedName>
</protein>